<evidence type="ECO:0000313" key="2">
    <source>
        <dbReference type="Proteomes" id="UP000828941"/>
    </source>
</evidence>
<name>A0ACB9LAL1_BAUVA</name>
<accession>A0ACB9LAL1</accession>
<protein>
    <submittedName>
        <fullName evidence="1">Uncharacterized protein</fullName>
    </submittedName>
</protein>
<proteinExistence type="predicted"/>
<organism evidence="1 2">
    <name type="scientific">Bauhinia variegata</name>
    <name type="common">Purple orchid tree</name>
    <name type="synonym">Phanera variegata</name>
    <dbReference type="NCBI Taxonomy" id="167791"/>
    <lineage>
        <taxon>Eukaryota</taxon>
        <taxon>Viridiplantae</taxon>
        <taxon>Streptophyta</taxon>
        <taxon>Embryophyta</taxon>
        <taxon>Tracheophyta</taxon>
        <taxon>Spermatophyta</taxon>
        <taxon>Magnoliopsida</taxon>
        <taxon>eudicotyledons</taxon>
        <taxon>Gunneridae</taxon>
        <taxon>Pentapetalae</taxon>
        <taxon>rosids</taxon>
        <taxon>fabids</taxon>
        <taxon>Fabales</taxon>
        <taxon>Fabaceae</taxon>
        <taxon>Cercidoideae</taxon>
        <taxon>Cercideae</taxon>
        <taxon>Bauhiniinae</taxon>
        <taxon>Bauhinia</taxon>
    </lineage>
</organism>
<comment type="caution">
    <text evidence="1">The sequence shown here is derived from an EMBL/GenBank/DDBJ whole genome shotgun (WGS) entry which is preliminary data.</text>
</comment>
<reference evidence="1 2" key="1">
    <citation type="journal article" date="2022" name="DNA Res.">
        <title>Chromosomal-level genome assembly of the orchid tree Bauhinia variegata (Leguminosae; Cercidoideae) supports the allotetraploid origin hypothesis of Bauhinia.</title>
        <authorList>
            <person name="Zhong Y."/>
            <person name="Chen Y."/>
            <person name="Zheng D."/>
            <person name="Pang J."/>
            <person name="Liu Y."/>
            <person name="Luo S."/>
            <person name="Meng S."/>
            <person name="Qian L."/>
            <person name="Wei D."/>
            <person name="Dai S."/>
            <person name="Zhou R."/>
        </authorList>
    </citation>
    <scope>NUCLEOTIDE SEQUENCE [LARGE SCALE GENOMIC DNA]</scope>
    <source>
        <strain evidence="1">BV-YZ2020</strain>
    </source>
</reference>
<keyword evidence="2" id="KW-1185">Reference proteome</keyword>
<dbReference type="EMBL" id="CM039437">
    <property type="protein sequence ID" value="KAI4306487.1"/>
    <property type="molecule type" value="Genomic_DNA"/>
</dbReference>
<sequence length="656" mass="73935">MFYSHQLLARKAPLGQIWRAATMHAKINRRKLDKLNIIKICEEILNPTVPMALRLSGILMGKTSSSFSISVQLHILFPLRVELNESWKLKTVSDPTVLPKGKSQAKKEAVTLPENGETYDGEIEQSRQFSNTTATMGFQHTGYFTMRLDSVDEPYSSNGAREEDPSQHLHHVDTENITLFEQYESFQANADLYNRFERFDIEGDDETQPNFTSGAKTQTPTTPPFPPRQDDLPGGEQDEKDVTVFRQEQKAVFLLFYCFDFLNLNILFDKAYREIPNICYQHPGHQVNQQYDERGEARQDQERRGPVKRKRRQPTASAMDYEQTIVPCHIYQSWLRDASDIVSRSGRKKKCADLMHKMKIAKLMELPPVALIGDSLTNINQNIYYPSPILDLWIKSTHPTQDSPSERSSMPQPPEPSFSSPPGVGDFNGFPSDDLRGGLDSPLLGNKPETMRNNNLHAEILTNELMATLKNGLRVPEATPMVTPGNSGKGEHSIPSSLSDPGSYSHFDSGRIKILIFLKKKLGLIDDSVDRPKKRRHTSPSRNSMGGLSPVVEYEIERKAVPNYNLAPDQGPTQTQAKINYPVDKMTASIRAQMKAHFDTPGTAQVESLDSLSFGMTRKQAALLFYQTCVLVSCDALKVEQKEPYGEILISRGPKM</sequence>
<evidence type="ECO:0000313" key="1">
    <source>
        <dbReference type="EMBL" id="KAI4306487.1"/>
    </source>
</evidence>
<dbReference type="Proteomes" id="UP000828941">
    <property type="component" value="Chromosome 12"/>
</dbReference>
<gene>
    <name evidence="1" type="ORF">L6164_029760</name>
</gene>